<dbReference type="Proteomes" id="UP000321204">
    <property type="component" value="Chromosome"/>
</dbReference>
<dbReference type="EMBL" id="CP042433">
    <property type="protein sequence ID" value="QEC57907.1"/>
    <property type="molecule type" value="Genomic_DNA"/>
</dbReference>
<organism evidence="1 2">
    <name type="scientific">Flavisolibacter ginsenosidimutans</name>
    <dbReference type="NCBI Taxonomy" id="661481"/>
    <lineage>
        <taxon>Bacteria</taxon>
        <taxon>Pseudomonadati</taxon>
        <taxon>Bacteroidota</taxon>
        <taxon>Chitinophagia</taxon>
        <taxon>Chitinophagales</taxon>
        <taxon>Chitinophagaceae</taxon>
        <taxon>Flavisolibacter</taxon>
    </lineage>
</organism>
<keyword evidence="2" id="KW-1185">Reference proteome</keyword>
<evidence type="ECO:0000313" key="1">
    <source>
        <dbReference type="EMBL" id="QEC57907.1"/>
    </source>
</evidence>
<accession>A0A5B8UMK0</accession>
<proteinExistence type="predicted"/>
<dbReference type="RefSeq" id="WP_146790718.1">
    <property type="nucleotide sequence ID" value="NZ_BAABIO010000003.1"/>
</dbReference>
<dbReference type="AlphaFoldDB" id="A0A5B8UMK0"/>
<dbReference type="KEGG" id="fgg:FSB75_19020"/>
<evidence type="ECO:0000313" key="2">
    <source>
        <dbReference type="Proteomes" id="UP000321204"/>
    </source>
</evidence>
<gene>
    <name evidence="1" type="ORF">FSB75_19020</name>
</gene>
<protein>
    <submittedName>
        <fullName evidence="1">Uncharacterized protein</fullName>
    </submittedName>
</protein>
<name>A0A5B8UMK0_9BACT</name>
<sequence length="61" mass="7040">MAKVRIVFPSLFKLWDFKLSFRESVVKTICTKRTLICCCSESEIELAIHAYEAKVEAATER</sequence>
<reference evidence="1 2" key="1">
    <citation type="journal article" date="2015" name="Int. J. Syst. Evol. Microbiol.">
        <title>Flavisolibacter ginsenosidimutans sp. nov., with ginsenoside-converting activity isolated from soil used for cultivating ginseng.</title>
        <authorList>
            <person name="Zhao Y."/>
            <person name="Liu Q."/>
            <person name="Kang M.S."/>
            <person name="Jin F."/>
            <person name="Yu H."/>
            <person name="Im W.T."/>
        </authorList>
    </citation>
    <scope>NUCLEOTIDE SEQUENCE [LARGE SCALE GENOMIC DNA]</scope>
    <source>
        <strain evidence="1 2">Gsoil 636</strain>
    </source>
</reference>